<dbReference type="EMBL" id="AE005673">
    <property type="protein sequence ID" value="AAK22713.1"/>
    <property type="molecule type" value="Genomic_DNA"/>
</dbReference>
<dbReference type="PIR" id="E87339">
    <property type="entry name" value="E87339"/>
</dbReference>
<evidence type="ECO:0000313" key="1">
    <source>
        <dbReference type="EMBL" id="AAK22713.1"/>
    </source>
</evidence>
<dbReference type="BioCyc" id="CAULO:CC0728-MONOMER"/>
<dbReference type="STRING" id="190650.CC_0728"/>
<dbReference type="Proteomes" id="UP000001816">
    <property type="component" value="Chromosome"/>
</dbReference>
<accession>Q9AA78</accession>
<proteinExistence type="predicted"/>
<name>Q9AA78_CAUVC</name>
<reference evidence="1 2" key="1">
    <citation type="journal article" date="2001" name="Proc. Natl. Acad. Sci. U.S.A.">
        <title>Complete genome sequence of Caulobacter crescentus.</title>
        <authorList>
            <person name="Nierman W.C."/>
            <person name="Feldblyum T.V."/>
            <person name="Laub M.T."/>
            <person name="Paulsen I.T."/>
            <person name="Nelson K.E."/>
            <person name="Eisen J.A."/>
            <person name="Heidelberg J.F."/>
            <person name="Alley M.R."/>
            <person name="Ohta N."/>
            <person name="Maddock J.R."/>
            <person name="Potocka I."/>
            <person name="Nelson W.C."/>
            <person name="Newton A."/>
            <person name="Stephens C."/>
            <person name="Phadke N.D."/>
            <person name="Ely B."/>
            <person name="DeBoy R.T."/>
            <person name="Dodson R.J."/>
            <person name="Durkin A.S."/>
            <person name="Gwinn M.L."/>
            <person name="Haft D.H."/>
            <person name="Kolonay J.F."/>
            <person name="Smit J."/>
            <person name="Craven M.B."/>
            <person name="Khouri H."/>
            <person name="Shetty J."/>
            <person name="Berry K."/>
            <person name="Utterback T."/>
            <person name="Tran K."/>
            <person name="Wolf A."/>
            <person name="Vamathevan J."/>
            <person name="Ermolaeva M."/>
            <person name="White O."/>
            <person name="Salzberg S.L."/>
            <person name="Venter J.C."/>
            <person name="Shapiro L."/>
            <person name="Fraser C.M."/>
        </authorList>
    </citation>
    <scope>NUCLEOTIDE SEQUENCE [LARGE SCALE GENOMIC DNA]</scope>
    <source>
        <strain evidence="2">ATCC 19089 / CB15</strain>
    </source>
</reference>
<gene>
    <name evidence="1" type="ordered locus">CC_0728</name>
</gene>
<sequence>MGSFLLGRRGSRRRRRCGRRSRFVSLSRRGLGRGVGGGAVGALAVQRRGAARTAGPGLDRIDRGALHPLARPGAAALLAAVLRPHPRGVVDQHAGAAQQEYADEDVFQTVDGLVHAGPITLFGPLGNCRGEALRRHATAKIVQPFEARSVFSLTLTRRETCIAASKR</sequence>
<organism evidence="1 2">
    <name type="scientific">Caulobacter vibrioides (strain ATCC 19089 / CIP 103742 / CB 15)</name>
    <name type="common">Caulobacter crescentus</name>
    <dbReference type="NCBI Taxonomy" id="190650"/>
    <lineage>
        <taxon>Bacteria</taxon>
        <taxon>Pseudomonadati</taxon>
        <taxon>Pseudomonadota</taxon>
        <taxon>Alphaproteobacteria</taxon>
        <taxon>Caulobacterales</taxon>
        <taxon>Caulobacteraceae</taxon>
        <taxon>Caulobacter</taxon>
    </lineage>
</organism>
<evidence type="ECO:0000313" key="2">
    <source>
        <dbReference type="Proteomes" id="UP000001816"/>
    </source>
</evidence>
<keyword evidence="2" id="KW-1185">Reference proteome</keyword>
<dbReference type="EnsemblBacteria" id="AAK22713">
    <property type="protein sequence ID" value="AAK22713"/>
    <property type="gene ID" value="CC_0728"/>
</dbReference>
<dbReference type="KEGG" id="ccr:CC_0728"/>
<dbReference type="AlphaFoldDB" id="Q9AA78"/>
<protein>
    <submittedName>
        <fullName evidence="1">Uncharacterized protein</fullName>
    </submittedName>
</protein>
<dbReference type="HOGENOM" id="CLU_1591596_0_0_5"/>